<dbReference type="Gene3D" id="2.130.10.10">
    <property type="entry name" value="YVTN repeat-like/Quinoprotein amine dehydrogenase"/>
    <property type="match status" value="2"/>
</dbReference>
<protein>
    <recommendedName>
        <fullName evidence="3">LisH domain-containing protein</fullName>
    </recommendedName>
</protein>
<dbReference type="KEGG" id="pgu:PGUG_05493"/>
<evidence type="ECO:0000313" key="2">
    <source>
        <dbReference type="Proteomes" id="UP000001997"/>
    </source>
</evidence>
<dbReference type="VEuPathDB" id="FungiDB:PGUG_05493"/>
<dbReference type="PROSITE" id="PS50896">
    <property type="entry name" value="LISH"/>
    <property type="match status" value="1"/>
</dbReference>
<dbReference type="OrthoDB" id="1932312at2759"/>
<dbReference type="RefSeq" id="XP_001482473.2">
    <property type="nucleotide sequence ID" value="XM_001482423.1"/>
</dbReference>
<dbReference type="eggNOG" id="ENOG502RZPK">
    <property type="taxonomic scope" value="Eukaryota"/>
</dbReference>
<dbReference type="FunCoup" id="A5DQE2">
    <property type="interactions" value="21"/>
</dbReference>
<dbReference type="GeneID" id="5124466"/>
<evidence type="ECO:0008006" key="3">
    <source>
        <dbReference type="Google" id="ProtNLM"/>
    </source>
</evidence>
<sequence length="413" mass="45620">MSTHSFVAHFLKQNNYLETLKAFEKEHGSPISTETGHDESLDQIIQDRVSFSKDFEISDLSLNDANQAIVDQELPNWSTPYPSTKYKLKEVTGLTISAAIVTDKVIASSNDGSISIYDYEGNRLSRKERFLGGVVAKSVVSVGKNDVLIVGMNGNIYLCRLEGDELVKLFDLALHKGLVVDCGYAEVNQNRYFVTIGWDKMVKLVKISKDKIEEIATYKSTLAGTCIGVCGYNGSVIVVLGRTESTLLDVLALENSENNVPEMVPVYKISLNDAEFMANGFTPRCISIAQGKTKPLIAVATSQEPFMRVIIVSLSKEAIESKDNKVRRGQILTNTNSMAPQDKFSQPLICWRQPHASGVWAFGEDGIIRCLDVKKQQVVAAIDGHKGRVKCVAMGTKMVTFGADKKAYRWTEN</sequence>
<dbReference type="EMBL" id="CH408161">
    <property type="protein sequence ID" value="EDK41395.2"/>
    <property type="molecule type" value="Genomic_DNA"/>
</dbReference>
<dbReference type="Proteomes" id="UP000001997">
    <property type="component" value="Unassembled WGS sequence"/>
</dbReference>
<dbReference type="SUPFAM" id="SSF50978">
    <property type="entry name" value="WD40 repeat-like"/>
    <property type="match status" value="1"/>
</dbReference>
<keyword evidence="2" id="KW-1185">Reference proteome</keyword>
<dbReference type="InterPro" id="IPR006594">
    <property type="entry name" value="LisH"/>
</dbReference>
<organism evidence="1 2">
    <name type="scientific">Meyerozyma guilliermondii (strain ATCC 6260 / CBS 566 / DSM 6381 / JCM 1539 / NBRC 10279 / NRRL Y-324)</name>
    <name type="common">Yeast</name>
    <name type="synonym">Candida guilliermondii</name>
    <dbReference type="NCBI Taxonomy" id="294746"/>
    <lineage>
        <taxon>Eukaryota</taxon>
        <taxon>Fungi</taxon>
        <taxon>Dikarya</taxon>
        <taxon>Ascomycota</taxon>
        <taxon>Saccharomycotina</taxon>
        <taxon>Pichiomycetes</taxon>
        <taxon>Debaryomycetaceae</taxon>
        <taxon>Meyerozyma</taxon>
    </lineage>
</organism>
<dbReference type="HOGENOM" id="CLU_665828_0_0_1"/>
<evidence type="ECO:0000313" key="1">
    <source>
        <dbReference type="EMBL" id="EDK41395.2"/>
    </source>
</evidence>
<dbReference type="InterPro" id="IPR036322">
    <property type="entry name" value="WD40_repeat_dom_sf"/>
</dbReference>
<dbReference type="AlphaFoldDB" id="A5DQE2"/>
<name>A5DQE2_PICGU</name>
<dbReference type="STRING" id="294746.A5DQE2"/>
<proteinExistence type="predicted"/>
<dbReference type="InParanoid" id="A5DQE2"/>
<gene>
    <name evidence="1" type="ORF">PGUG_05493</name>
</gene>
<dbReference type="OMA" id="MKVIIVR"/>
<reference evidence="1 2" key="1">
    <citation type="journal article" date="2009" name="Nature">
        <title>Evolution of pathogenicity and sexual reproduction in eight Candida genomes.</title>
        <authorList>
            <person name="Butler G."/>
            <person name="Rasmussen M.D."/>
            <person name="Lin M.F."/>
            <person name="Santos M.A."/>
            <person name="Sakthikumar S."/>
            <person name="Munro C.A."/>
            <person name="Rheinbay E."/>
            <person name="Grabherr M."/>
            <person name="Forche A."/>
            <person name="Reedy J.L."/>
            <person name="Agrafioti I."/>
            <person name="Arnaud M.B."/>
            <person name="Bates S."/>
            <person name="Brown A.J."/>
            <person name="Brunke S."/>
            <person name="Costanzo M.C."/>
            <person name="Fitzpatrick D.A."/>
            <person name="de Groot P.W."/>
            <person name="Harris D."/>
            <person name="Hoyer L.L."/>
            <person name="Hube B."/>
            <person name="Klis F.M."/>
            <person name="Kodira C."/>
            <person name="Lennard N."/>
            <person name="Logue M.E."/>
            <person name="Martin R."/>
            <person name="Neiman A.M."/>
            <person name="Nikolaou E."/>
            <person name="Quail M.A."/>
            <person name="Quinn J."/>
            <person name="Santos M.C."/>
            <person name="Schmitzberger F.F."/>
            <person name="Sherlock G."/>
            <person name="Shah P."/>
            <person name="Silverstein K.A."/>
            <person name="Skrzypek M.S."/>
            <person name="Soll D."/>
            <person name="Staggs R."/>
            <person name="Stansfield I."/>
            <person name="Stumpf M.P."/>
            <person name="Sudbery P.E."/>
            <person name="Srikantha T."/>
            <person name="Zeng Q."/>
            <person name="Berman J."/>
            <person name="Berriman M."/>
            <person name="Heitman J."/>
            <person name="Gow N.A."/>
            <person name="Lorenz M.C."/>
            <person name="Birren B.W."/>
            <person name="Kellis M."/>
            <person name="Cuomo C.A."/>
        </authorList>
    </citation>
    <scope>NUCLEOTIDE SEQUENCE [LARGE SCALE GENOMIC DNA]</scope>
    <source>
        <strain evidence="2">ATCC 6260 / CBS 566 / DSM 6381 / JCM 1539 / NBRC 10279 / NRRL Y-324</strain>
    </source>
</reference>
<dbReference type="InterPro" id="IPR015943">
    <property type="entry name" value="WD40/YVTN_repeat-like_dom_sf"/>
</dbReference>
<accession>A5DQE2</accession>